<sequence length="154" mass="17452">MKKVLFLFVFAFFISSCQDNNKYDSFGKQISATDALQLDKVTNQHNNLKAGERVQIKFEAKAKDVCQAKGCWMTLDLENGEQVMVKFKDYAFFVPKDISGKEVVLNGKAFIEEVSVEEQRHYAQDAGKTEAEILTITKPKRTLSFEADGVLIKQ</sequence>
<dbReference type="Pfam" id="PF16267">
    <property type="entry name" value="DUF4920"/>
    <property type="match status" value="1"/>
</dbReference>
<dbReference type="PATRIC" id="fig|1454006.5.peg.2851"/>
<organism evidence="1 2">
    <name type="scientific">Siansivirga zeaxanthinifaciens CC-SAMT-1</name>
    <dbReference type="NCBI Taxonomy" id="1454006"/>
    <lineage>
        <taxon>Bacteria</taxon>
        <taxon>Pseudomonadati</taxon>
        <taxon>Bacteroidota</taxon>
        <taxon>Flavobacteriia</taxon>
        <taxon>Flavobacteriales</taxon>
        <taxon>Flavobacteriaceae</taxon>
        <taxon>Siansivirga</taxon>
    </lineage>
</organism>
<dbReference type="InterPro" id="IPR032577">
    <property type="entry name" value="DUF4920"/>
</dbReference>
<keyword evidence="2" id="KW-1185">Reference proteome</keyword>
<dbReference type="STRING" id="1454006.AW14_14395"/>
<protein>
    <submittedName>
        <fullName evidence="1">Branched-chain amino acid aminotransferase</fullName>
    </submittedName>
</protein>
<dbReference type="GO" id="GO:0008483">
    <property type="term" value="F:transaminase activity"/>
    <property type="evidence" value="ECO:0007669"/>
    <property type="project" value="UniProtKB-KW"/>
</dbReference>
<dbReference type="EMBL" id="CP007202">
    <property type="protein sequence ID" value="AJR04649.1"/>
    <property type="molecule type" value="Genomic_DNA"/>
</dbReference>
<dbReference type="RefSeq" id="WP_052647565.1">
    <property type="nucleotide sequence ID" value="NZ_CP007202.1"/>
</dbReference>
<proteinExistence type="predicted"/>
<dbReference type="HOGENOM" id="CLU_133122_0_0_10"/>
<evidence type="ECO:0000313" key="2">
    <source>
        <dbReference type="Proteomes" id="UP000032229"/>
    </source>
</evidence>
<name>A0A0C5WHK4_9FLAO</name>
<keyword evidence="1" id="KW-0808">Transferase</keyword>
<dbReference type="KEGG" id="sze:AW14_14395"/>
<keyword evidence="1" id="KW-0032">Aminotransferase</keyword>
<reference evidence="1 2" key="1">
    <citation type="submission" date="2014-02" db="EMBL/GenBank/DDBJ databases">
        <authorList>
            <person name="Young C.-C."/>
            <person name="Hameed A."/>
            <person name="Huang H.-C."/>
            <person name="Shahina M."/>
        </authorList>
    </citation>
    <scope>NUCLEOTIDE SEQUENCE [LARGE SCALE GENOMIC DNA]</scope>
    <source>
        <strain evidence="1 2">CC-SAMT-1</strain>
    </source>
</reference>
<dbReference type="AlphaFoldDB" id="A0A0C5WHK4"/>
<gene>
    <name evidence="1" type="ORF">AW14_14395</name>
</gene>
<evidence type="ECO:0000313" key="1">
    <source>
        <dbReference type="EMBL" id="AJR04649.1"/>
    </source>
</evidence>
<dbReference type="Proteomes" id="UP000032229">
    <property type="component" value="Chromosome"/>
</dbReference>
<accession>A0A0C5WHK4</accession>
<dbReference type="PROSITE" id="PS51257">
    <property type="entry name" value="PROKAR_LIPOPROTEIN"/>
    <property type="match status" value="1"/>
</dbReference>